<feature type="compositionally biased region" description="Polar residues" evidence="1">
    <location>
        <begin position="75"/>
        <end position="88"/>
    </location>
</feature>
<feature type="region of interest" description="Disordered" evidence="1">
    <location>
        <begin position="1"/>
        <end position="114"/>
    </location>
</feature>
<comment type="caution">
    <text evidence="2">The sequence shown here is derived from an EMBL/GenBank/DDBJ whole genome shotgun (WGS) entry which is preliminary data.</text>
</comment>
<dbReference type="EMBL" id="CAMAPE010000033">
    <property type="protein sequence ID" value="CAH9095380.1"/>
    <property type="molecule type" value="Genomic_DNA"/>
</dbReference>
<protein>
    <submittedName>
        <fullName evidence="2">Uncharacterized protein</fullName>
    </submittedName>
</protein>
<gene>
    <name evidence="2" type="ORF">CEURO_LOCUS13094</name>
</gene>
<sequence length="114" mass="12133">MGHLPKTYPKPQPPSALGSHGRHGSHHPNHRPQSSSVQDTTQTSNRPSTSMEDTAEPQPPSKDSDVTWQARKSEVSQPAAGTNTSALSGMNVAQPIAGKPRGRSHKPSSKCCFS</sequence>
<reference evidence="2" key="1">
    <citation type="submission" date="2022-07" db="EMBL/GenBank/DDBJ databases">
        <authorList>
            <person name="Macas J."/>
            <person name="Novak P."/>
            <person name="Neumann P."/>
        </authorList>
    </citation>
    <scope>NUCLEOTIDE SEQUENCE</scope>
</reference>
<dbReference type="AlphaFoldDB" id="A0A9P0ZCL8"/>
<proteinExistence type="predicted"/>
<keyword evidence="3" id="KW-1185">Reference proteome</keyword>
<accession>A0A9P0ZCL8</accession>
<name>A0A9P0ZCL8_CUSEU</name>
<organism evidence="2 3">
    <name type="scientific">Cuscuta europaea</name>
    <name type="common">European dodder</name>
    <dbReference type="NCBI Taxonomy" id="41803"/>
    <lineage>
        <taxon>Eukaryota</taxon>
        <taxon>Viridiplantae</taxon>
        <taxon>Streptophyta</taxon>
        <taxon>Embryophyta</taxon>
        <taxon>Tracheophyta</taxon>
        <taxon>Spermatophyta</taxon>
        <taxon>Magnoliopsida</taxon>
        <taxon>eudicotyledons</taxon>
        <taxon>Gunneridae</taxon>
        <taxon>Pentapetalae</taxon>
        <taxon>asterids</taxon>
        <taxon>lamiids</taxon>
        <taxon>Solanales</taxon>
        <taxon>Convolvulaceae</taxon>
        <taxon>Cuscuteae</taxon>
        <taxon>Cuscuta</taxon>
        <taxon>Cuscuta subgen. Cuscuta</taxon>
    </lineage>
</organism>
<feature type="compositionally biased region" description="Low complexity" evidence="1">
    <location>
        <begin position="33"/>
        <end position="44"/>
    </location>
</feature>
<evidence type="ECO:0000313" key="3">
    <source>
        <dbReference type="Proteomes" id="UP001152484"/>
    </source>
</evidence>
<evidence type="ECO:0000313" key="2">
    <source>
        <dbReference type="EMBL" id="CAH9095380.1"/>
    </source>
</evidence>
<evidence type="ECO:0000256" key="1">
    <source>
        <dbReference type="SAM" id="MobiDB-lite"/>
    </source>
</evidence>
<feature type="compositionally biased region" description="Basic residues" evidence="1">
    <location>
        <begin position="20"/>
        <end position="30"/>
    </location>
</feature>
<dbReference type="Proteomes" id="UP001152484">
    <property type="component" value="Unassembled WGS sequence"/>
</dbReference>